<organism evidence="1 2">
    <name type="scientific">Arctium lappa</name>
    <name type="common">Greater burdock</name>
    <name type="synonym">Lappa major</name>
    <dbReference type="NCBI Taxonomy" id="4217"/>
    <lineage>
        <taxon>Eukaryota</taxon>
        <taxon>Viridiplantae</taxon>
        <taxon>Streptophyta</taxon>
        <taxon>Embryophyta</taxon>
        <taxon>Tracheophyta</taxon>
        <taxon>Spermatophyta</taxon>
        <taxon>Magnoliopsida</taxon>
        <taxon>eudicotyledons</taxon>
        <taxon>Gunneridae</taxon>
        <taxon>Pentapetalae</taxon>
        <taxon>asterids</taxon>
        <taxon>campanulids</taxon>
        <taxon>Asterales</taxon>
        <taxon>Asteraceae</taxon>
        <taxon>Carduoideae</taxon>
        <taxon>Cardueae</taxon>
        <taxon>Arctiinae</taxon>
        <taxon>Arctium</taxon>
    </lineage>
</organism>
<sequence>MLLFLWCNYYYVSGEECAFGKQMTSFWSSLLKHKVLNVQYFARMFLSMNSGESSSATTSPITSFSKFFRQVTSPARKSPPSFSSPLPCGSDDNIHQVFNYFDENGDGKISAEELKNRIGSVGGEEYRLSDEEAEMAVRLSDADGDGMLGLDDFTKMMKEGEEEELKEAFLMYCRRSVITPRSLKRMMKRLGRPTTVDDCKVMIGRFDVNGDGVLDFEEFRNMMS</sequence>
<evidence type="ECO:0000313" key="1">
    <source>
        <dbReference type="EMBL" id="KAI3734535.1"/>
    </source>
</evidence>
<dbReference type="EMBL" id="CM042050">
    <property type="protein sequence ID" value="KAI3734535.1"/>
    <property type="molecule type" value="Genomic_DNA"/>
</dbReference>
<comment type="caution">
    <text evidence="1">The sequence shown here is derived from an EMBL/GenBank/DDBJ whole genome shotgun (WGS) entry which is preliminary data.</text>
</comment>
<reference evidence="1 2" key="2">
    <citation type="journal article" date="2022" name="Mol. Ecol. Resour.">
        <title>The genomes of chicory, endive, great burdock and yacon provide insights into Asteraceae paleo-polyploidization history and plant inulin production.</title>
        <authorList>
            <person name="Fan W."/>
            <person name="Wang S."/>
            <person name="Wang H."/>
            <person name="Wang A."/>
            <person name="Jiang F."/>
            <person name="Liu H."/>
            <person name="Zhao H."/>
            <person name="Xu D."/>
            <person name="Zhang Y."/>
        </authorList>
    </citation>
    <scope>NUCLEOTIDE SEQUENCE [LARGE SCALE GENOMIC DNA]</scope>
    <source>
        <strain evidence="2">cv. Niubang</strain>
    </source>
</reference>
<proteinExistence type="predicted"/>
<accession>A0ACB9CJV2</accession>
<dbReference type="Proteomes" id="UP001055879">
    <property type="component" value="Linkage Group LG04"/>
</dbReference>
<gene>
    <name evidence="1" type="ORF">L6452_14006</name>
</gene>
<evidence type="ECO:0000313" key="2">
    <source>
        <dbReference type="Proteomes" id="UP001055879"/>
    </source>
</evidence>
<name>A0ACB9CJV2_ARCLA</name>
<reference evidence="2" key="1">
    <citation type="journal article" date="2022" name="Mol. Ecol. Resour.">
        <title>The genomes of chicory, endive, great burdock and yacon provide insights into Asteraceae palaeo-polyploidization history and plant inulin production.</title>
        <authorList>
            <person name="Fan W."/>
            <person name="Wang S."/>
            <person name="Wang H."/>
            <person name="Wang A."/>
            <person name="Jiang F."/>
            <person name="Liu H."/>
            <person name="Zhao H."/>
            <person name="Xu D."/>
            <person name="Zhang Y."/>
        </authorList>
    </citation>
    <scope>NUCLEOTIDE SEQUENCE [LARGE SCALE GENOMIC DNA]</scope>
    <source>
        <strain evidence="2">cv. Niubang</strain>
    </source>
</reference>
<protein>
    <submittedName>
        <fullName evidence="1">Uncharacterized protein</fullName>
    </submittedName>
</protein>
<keyword evidence="2" id="KW-1185">Reference proteome</keyword>